<dbReference type="RefSeq" id="WP_190480766.1">
    <property type="nucleotide sequence ID" value="NZ_JACOFT010000006.1"/>
</dbReference>
<feature type="domain" description="DUF7674" evidence="1">
    <location>
        <begin position="2"/>
        <end position="113"/>
    </location>
</feature>
<comment type="caution">
    <text evidence="2">The sequence shown here is derived from an EMBL/GenBank/DDBJ whole genome shotgun (WGS) entry which is preliminary data.</text>
</comment>
<dbReference type="Pfam" id="PF24722">
    <property type="entry name" value="DUF7674"/>
    <property type="match status" value="1"/>
</dbReference>
<name>A0ABR6XJ28_9BURK</name>
<accession>A0ABR6XJ28</accession>
<evidence type="ECO:0000259" key="1">
    <source>
        <dbReference type="Pfam" id="PF24722"/>
    </source>
</evidence>
<reference evidence="2 3" key="1">
    <citation type="submission" date="2020-08" db="EMBL/GenBank/DDBJ databases">
        <title>Novel species isolated from subtropical streams in China.</title>
        <authorList>
            <person name="Lu H."/>
        </authorList>
    </citation>
    <scope>NUCLEOTIDE SEQUENCE [LARGE SCALE GENOMIC DNA]</scope>
    <source>
        <strain evidence="2 3">CCTCC AB 2015119</strain>
    </source>
</reference>
<evidence type="ECO:0000313" key="3">
    <source>
        <dbReference type="Proteomes" id="UP000637632"/>
    </source>
</evidence>
<protein>
    <recommendedName>
        <fullName evidence="1">DUF7674 domain-containing protein</fullName>
    </recommendedName>
</protein>
<keyword evidence="3" id="KW-1185">Reference proteome</keyword>
<gene>
    <name evidence="2" type="ORF">H8K26_15560</name>
</gene>
<dbReference type="EMBL" id="JACOFT010000006">
    <property type="protein sequence ID" value="MBC3812861.1"/>
    <property type="molecule type" value="Genomic_DNA"/>
</dbReference>
<evidence type="ECO:0000313" key="2">
    <source>
        <dbReference type="EMBL" id="MBC3812861.1"/>
    </source>
</evidence>
<sequence length="124" mass="13929">MQILVDACPSFEDQWKQHVEAFGNDVLYLAAGEFAAHLLERFQAGDAEAFRAVGIAIERLHTEGTPWVREFATIGVLEGIQNVWSHSATSPEAFFPFLGLESQRWWRGLNKFWSAESPYVAAEG</sequence>
<proteinExistence type="predicted"/>
<organism evidence="2 3">
    <name type="scientific">Undibacterium aquatile</name>
    <dbReference type="NCBI Taxonomy" id="1537398"/>
    <lineage>
        <taxon>Bacteria</taxon>
        <taxon>Pseudomonadati</taxon>
        <taxon>Pseudomonadota</taxon>
        <taxon>Betaproteobacteria</taxon>
        <taxon>Burkholderiales</taxon>
        <taxon>Oxalobacteraceae</taxon>
        <taxon>Undibacterium</taxon>
    </lineage>
</organism>
<dbReference type="Proteomes" id="UP000637632">
    <property type="component" value="Unassembled WGS sequence"/>
</dbReference>
<dbReference type="InterPro" id="IPR056091">
    <property type="entry name" value="DUF7674"/>
</dbReference>